<gene>
    <name evidence="1" type="ORF">Taro_009918</name>
</gene>
<dbReference type="OrthoDB" id="2250058at2759"/>
<protein>
    <submittedName>
        <fullName evidence="1">Uncharacterized protein</fullName>
    </submittedName>
</protein>
<dbReference type="Proteomes" id="UP000652761">
    <property type="component" value="Unassembled WGS sequence"/>
</dbReference>
<dbReference type="AlphaFoldDB" id="A0A843U703"/>
<reference evidence="1" key="1">
    <citation type="submission" date="2017-07" db="EMBL/GenBank/DDBJ databases">
        <title>Taro Niue Genome Assembly and Annotation.</title>
        <authorList>
            <person name="Atibalentja N."/>
            <person name="Keating K."/>
            <person name="Fields C.J."/>
        </authorList>
    </citation>
    <scope>NUCLEOTIDE SEQUENCE</scope>
    <source>
        <strain evidence="1">Niue_2</strain>
        <tissue evidence="1">Leaf</tissue>
    </source>
</reference>
<dbReference type="EMBL" id="NMUH01000352">
    <property type="protein sequence ID" value="MQL77504.1"/>
    <property type="molecule type" value="Genomic_DNA"/>
</dbReference>
<comment type="caution">
    <text evidence="1">The sequence shown here is derived from an EMBL/GenBank/DDBJ whole genome shotgun (WGS) entry which is preliminary data.</text>
</comment>
<evidence type="ECO:0000313" key="1">
    <source>
        <dbReference type="EMBL" id="MQL77504.1"/>
    </source>
</evidence>
<keyword evidence="2" id="KW-1185">Reference proteome</keyword>
<organism evidence="1 2">
    <name type="scientific">Colocasia esculenta</name>
    <name type="common">Wild taro</name>
    <name type="synonym">Arum esculentum</name>
    <dbReference type="NCBI Taxonomy" id="4460"/>
    <lineage>
        <taxon>Eukaryota</taxon>
        <taxon>Viridiplantae</taxon>
        <taxon>Streptophyta</taxon>
        <taxon>Embryophyta</taxon>
        <taxon>Tracheophyta</taxon>
        <taxon>Spermatophyta</taxon>
        <taxon>Magnoliopsida</taxon>
        <taxon>Liliopsida</taxon>
        <taxon>Araceae</taxon>
        <taxon>Aroideae</taxon>
        <taxon>Colocasieae</taxon>
        <taxon>Colocasia</taxon>
    </lineage>
</organism>
<proteinExistence type="predicted"/>
<sequence>MREIEKIFRAIRCAEEDKVSLATYMLQEVQNVLKGKSVVNPSQSLHPNMGAIHIETPQDPMVRVEGSRKGEDKI</sequence>
<name>A0A843U703_COLES</name>
<accession>A0A843U703</accession>
<evidence type="ECO:0000313" key="2">
    <source>
        <dbReference type="Proteomes" id="UP000652761"/>
    </source>
</evidence>